<dbReference type="InterPro" id="IPR003599">
    <property type="entry name" value="Ig_sub"/>
</dbReference>
<feature type="domain" description="Ig-like" evidence="8">
    <location>
        <begin position="163"/>
        <end position="262"/>
    </location>
</feature>
<evidence type="ECO:0008006" key="12">
    <source>
        <dbReference type="Google" id="ProtNLM"/>
    </source>
</evidence>
<gene>
    <name evidence="10" type="ORF">BOKJ2_LOCUS6015</name>
</gene>
<feature type="transmembrane region" description="Helical" evidence="7">
    <location>
        <begin position="6"/>
        <end position="25"/>
    </location>
</feature>
<dbReference type="SMART" id="SM00060">
    <property type="entry name" value="FN3"/>
    <property type="match status" value="1"/>
</dbReference>
<evidence type="ECO:0000256" key="4">
    <source>
        <dbReference type="ARBA" id="ARBA00023180"/>
    </source>
</evidence>
<feature type="domain" description="Ig-like" evidence="8">
    <location>
        <begin position="471"/>
        <end position="546"/>
    </location>
</feature>
<keyword evidence="7" id="KW-0812">Transmembrane</keyword>
<feature type="domain" description="Ig-like" evidence="8">
    <location>
        <begin position="272"/>
        <end position="361"/>
    </location>
</feature>
<evidence type="ECO:0000256" key="6">
    <source>
        <dbReference type="SAM" id="MobiDB-lite"/>
    </source>
</evidence>
<evidence type="ECO:0000256" key="3">
    <source>
        <dbReference type="ARBA" id="ARBA00023157"/>
    </source>
</evidence>
<evidence type="ECO:0000259" key="8">
    <source>
        <dbReference type="PROSITE" id="PS50835"/>
    </source>
</evidence>
<feature type="region of interest" description="Disordered" evidence="6">
    <location>
        <begin position="1141"/>
        <end position="1164"/>
    </location>
</feature>
<feature type="domain" description="Ig-like" evidence="8">
    <location>
        <begin position="770"/>
        <end position="855"/>
    </location>
</feature>
<feature type="transmembrane region" description="Helical" evidence="7">
    <location>
        <begin position="1073"/>
        <end position="1097"/>
    </location>
</feature>
<feature type="domain" description="Ig-like" evidence="8">
    <location>
        <begin position="368"/>
        <end position="464"/>
    </location>
</feature>
<evidence type="ECO:0000256" key="1">
    <source>
        <dbReference type="ARBA" id="ARBA00004479"/>
    </source>
</evidence>
<dbReference type="PANTHER" id="PTHR11640">
    <property type="entry name" value="NEPHRIN"/>
    <property type="match status" value="1"/>
</dbReference>
<dbReference type="SMART" id="SM00408">
    <property type="entry name" value="IGc2"/>
    <property type="match status" value="6"/>
</dbReference>
<dbReference type="EMBL" id="CAJFDH010000003">
    <property type="protein sequence ID" value="CAD5215282.1"/>
    <property type="molecule type" value="Genomic_DNA"/>
</dbReference>
<feature type="domain" description="Ig-like" evidence="8">
    <location>
        <begin position="566"/>
        <end position="674"/>
    </location>
</feature>
<proteinExistence type="predicted"/>
<dbReference type="Gene3D" id="2.60.40.10">
    <property type="entry name" value="Immunoglobulins"/>
    <property type="match status" value="10"/>
</dbReference>
<dbReference type="Pfam" id="PF13927">
    <property type="entry name" value="Ig_3"/>
    <property type="match status" value="2"/>
</dbReference>
<name>A0A811KIF3_9BILA</name>
<organism evidence="10 11">
    <name type="scientific">Bursaphelenchus okinawaensis</name>
    <dbReference type="NCBI Taxonomy" id="465554"/>
    <lineage>
        <taxon>Eukaryota</taxon>
        <taxon>Metazoa</taxon>
        <taxon>Ecdysozoa</taxon>
        <taxon>Nematoda</taxon>
        <taxon>Chromadorea</taxon>
        <taxon>Rhabditida</taxon>
        <taxon>Tylenchina</taxon>
        <taxon>Tylenchomorpha</taxon>
        <taxon>Aphelenchoidea</taxon>
        <taxon>Aphelenchoididae</taxon>
        <taxon>Bursaphelenchus</taxon>
    </lineage>
</organism>
<evidence type="ECO:0000313" key="10">
    <source>
        <dbReference type="EMBL" id="CAD5215282.1"/>
    </source>
</evidence>
<sequence length="1301" mass="145119">MADELVGSVAIIAAGETICLVAAVAKRHEMRAKCYPTFRMIWPLLLLLAISEARRSSDRDFREPPRDKTVRLGEDVLFRCVANDASPTNTQWKHSNGLLLGTDDVKIKGFDNRLSYLKEKPSELHLQVNNVSLGDDGLFECQMITSDGKPIRSVASLTVLVPPERVYFEHYDTNSTIDVNEGSSLNVTCVSRNAKPAAKIRWFVNGKEVEDTVHRWEEYNGNNTQTAFAALSWKPSRNDHEKMLTCHVKHEQTGFEERITLTMDVRYSSERPVIEVVKEAERIKSGNNVTLICVAEGGNPPPRLSWNLNENPVQAAFEYEIENKRARNVHSLIAKPSDNGAIYVCSSSNRDDIPALKSTVALEVDYPPSYVHFVNVSTSVRYGDSITITCRSGESHPPSTIHWEMDGQPFGTSLSRQENTRQGTVSESSLTIDTKSLLITKQQILIDCRATNSEGSVSMQHSVKVNSPPMPPMIKRSSSGPYIEGETLNLTCEAVGGNPLASLTWYRPKMEKAHSDIVDGAKSRSSLQVRIDRSMNNLTIKCQIDDHPALDYPLNDTILLEVYFPPSRMSVRKYEENDGKDEIIAGKDTRLSCSIPSSNPPAEVNWEVDIGEDRPLQIDGAYLVKRGTEENYGYTVENVVTFQPRMEMDGRVARCIATNPVWNSTVKSEYRMVVYYPPKLEVESPLTLTMVEGDTFKEEIALSANPPVQSYYWKKNGIPFTEIVGNVYVRGNVIGGRNLKKEDSGTYVMVASNKRGEVILTINIEVKYSPRIVYITTPMFGDEGDSMILECEADAYPVVPRMVKWTKAGITLRDQNSDDSRRAVLKITASQATSGAYVCIADNGIGQPNSSTAYVLLNSPPVIVKNRGFNRAAGPINGRARARCLVQVVPDAQFVWSLEDGQPIRNGTKYIISEKPIDHATRESVLTITNLTHKDYSKQIRCLASNRKGSDHIHIKVEDLTHPDKPEHVTVYETGTKSAIVTWNAGFDGGLEQFFEVRYGSKGDSIASSGNTSETRFTLSSLEASTSYFAQVRAINERGRVSEWSEWVQIRTLTENGTALMEENEDNMFANNWIFFFLIIMAALLLINCGVFAYIYVQHRRRLQAEKTQFAREQNYGNERRPLQLYGTIGAGGGLSPATLIRRPESNNTNKSDLMNEPVSEDEQSVRTMIQVSPNGMIQRHNQPVNRFYDGNFVTDEENDPSCYSVINKHGTLKSNYTHFKGPEPYPLNGNGSPSLTYADVGGSLRRGFDSPRRFGSVSGSINEDPRYVGTGTLPHRTHQPSFTTFGTNPRIVGNPDGDLV</sequence>
<dbReference type="InterPro" id="IPR003961">
    <property type="entry name" value="FN3_dom"/>
</dbReference>
<feature type="domain" description="Ig-like" evidence="8">
    <location>
        <begin position="860"/>
        <end position="958"/>
    </location>
</feature>
<comment type="subcellular location">
    <subcellularLocation>
        <location evidence="1">Membrane</location>
        <topology evidence="1">Single-pass type I membrane protein</topology>
    </subcellularLocation>
</comment>
<feature type="domain" description="Fibronectin type-III" evidence="9">
    <location>
        <begin position="965"/>
        <end position="1055"/>
    </location>
</feature>
<dbReference type="InterPro" id="IPR051275">
    <property type="entry name" value="Cell_adhesion_signaling"/>
</dbReference>
<dbReference type="GO" id="GO:0050839">
    <property type="term" value="F:cell adhesion molecule binding"/>
    <property type="evidence" value="ECO:0007669"/>
    <property type="project" value="TreeGrafter"/>
</dbReference>
<dbReference type="Pfam" id="PF00041">
    <property type="entry name" value="fn3"/>
    <property type="match status" value="1"/>
</dbReference>
<keyword evidence="7" id="KW-1133">Transmembrane helix</keyword>
<protein>
    <recommendedName>
        <fullName evidence="12">Nephrin</fullName>
    </recommendedName>
</protein>
<dbReference type="InterPro" id="IPR007110">
    <property type="entry name" value="Ig-like_dom"/>
</dbReference>
<keyword evidence="3" id="KW-1015">Disulfide bond</keyword>
<dbReference type="SUPFAM" id="SSF49265">
    <property type="entry name" value="Fibronectin type III"/>
    <property type="match status" value="1"/>
</dbReference>
<dbReference type="InterPro" id="IPR036116">
    <property type="entry name" value="FN3_sf"/>
</dbReference>
<keyword evidence="11" id="KW-1185">Reference proteome</keyword>
<comment type="caution">
    <text evidence="10">The sequence shown here is derived from an EMBL/GenBank/DDBJ whole genome shotgun (WGS) entry which is preliminary data.</text>
</comment>
<feature type="domain" description="Ig-like" evidence="8">
    <location>
        <begin position="43"/>
        <end position="158"/>
    </location>
</feature>
<dbReference type="InterPro" id="IPR003598">
    <property type="entry name" value="Ig_sub2"/>
</dbReference>
<evidence type="ECO:0000256" key="2">
    <source>
        <dbReference type="ARBA" id="ARBA00023136"/>
    </source>
</evidence>
<evidence type="ECO:0000313" key="11">
    <source>
        <dbReference type="Proteomes" id="UP000614601"/>
    </source>
</evidence>
<dbReference type="CDD" id="cd00063">
    <property type="entry name" value="FN3"/>
    <property type="match status" value="1"/>
</dbReference>
<dbReference type="Pfam" id="PF08205">
    <property type="entry name" value="C2-set_2"/>
    <property type="match status" value="1"/>
</dbReference>
<dbReference type="SUPFAM" id="SSF48726">
    <property type="entry name" value="Immunoglobulin"/>
    <property type="match status" value="8"/>
</dbReference>
<dbReference type="Proteomes" id="UP000783686">
    <property type="component" value="Unassembled WGS sequence"/>
</dbReference>
<keyword evidence="2 7" id="KW-0472">Membrane</keyword>
<dbReference type="InterPro" id="IPR013783">
    <property type="entry name" value="Ig-like_fold"/>
</dbReference>
<reference evidence="10" key="1">
    <citation type="submission" date="2020-09" db="EMBL/GenBank/DDBJ databases">
        <authorList>
            <person name="Kikuchi T."/>
        </authorList>
    </citation>
    <scope>NUCLEOTIDE SEQUENCE</scope>
    <source>
        <strain evidence="10">SH1</strain>
    </source>
</reference>
<dbReference type="GO" id="GO:0005911">
    <property type="term" value="C:cell-cell junction"/>
    <property type="evidence" value="ECO:0007669"/>
    <property type="project" value="TreeGrafter"/>
</dbReference>
<dbReference type="EMBL" id="CAJFCW020000003">
    <property type="protein sequence ID" value="CAG9103803.1"/>
    <property type="molecule type" value="Genomic_DNA"/>
</dbReference>
<dbReference type="Proteomes" id="UP000614601">
    <property type="component" value="Unassembled WGS sequence"/>
</dbReference>
<dbReference type="InterPro" id="IPR036179">
    <property type="entry name" value="Ig-like_dom_sf"/>
</dbReference>
<evidence type="ECO:0000256" key="5">
    <source>
        <dbReference type="ARBA" id="ARBA00023319"/>
    </source>
</evidence>
<accession>A0A811KIF3</accession>
<dbReference type="SMART" id="SM00409">
    <property type="entry name" value="IG"/>
    <property type="match status" value="8"/>
</dbReference>
<keyword evidence="4" id="KW-0325">Glycoprotein</keyword>
<dbReference type="InterPro" id="IPR013162">
    <property type="entry name" value="CD80_C2-set"/>
</dbReference>
<dbReference type="GO" id="GO:0098609">
    <property type="term" value="P:cell-cell adhesion"/>
    <property type="evidence" value="ECO:0007669"/>
    <property type="project" value="TreeGrafter"/>
</dbReference>
<evidence type="ECO:0000259" key="9">
    <source>
        <dbReference type="PROSITE" id="PS50853"/>
    </source>
</evidence>
<dbReference type="GO" id="GO:0005886">
    <property type="term" value="C:plasma membrane"/>
    <property type="evidence" value="ECO:0007669"/>
    <property type="project" value="TreeGrafter"/>
</dbReference>
<feature type="region of interest" description="Disordered" evidence="6">
    <location>
        <begin position="1256"/>
        <end position="1301"/>
    </location>
</feature>
<keyword evidence="5" id="KW-0393">Immunoglobulin domain</keyword>
<dbReference type="PROSITE" id="PS50853">
    <property type="entry name" value="FN3"/>
    <property type="match status" value="1"/>
</dbReference>
<dbReference type="PANTHER" id="PTHR11640:SF136">
    <property type="entry name" value="NEPHRIN"/>
    <property type="match status" value="1"/>
</dbReference>
<dbReference type="OrthoDB" id="10028801at2759"/>
<evidence type="ECO:0000256" key="7">
    <source>
        <dbReference type="SAM" id="Phobius"/>
    </source>
</evidence>
<dbReference type="PROSITE" id="PS50835">
    <property type="entry name" value="IG_LIKE"/>
    <property type="match status" value="8"/>
</dbReference>